<dbReference type="EMBL" id="FOSN01000001">
    <property type="protein sequence ID" value="SFK03066.1"/>
    <property type="molecule type" value="Genomic_DNA"/>
</dbReference>
<sequence>MQNVSVSGVRARQTFIQFQRASAAFIAAAAWFALTVQISYNIEEARTNNASVAASVVHFFSYFTMQTNLLVALILTLSFFQPQSEWFLTRTSVQSAVASYIVIVALVYTLLLRNLWNPQGWRLVADRLLHDEIPLLYVLYWIFFMPKGSLTRVDPVLWLIYPLLYFVYILARGAAIGSYPYPFVDVARLGYREVLYNATMFLGAFFALGVTFTGLDRAMSGYASSAASEAGAPKGSLTGATPTDANRMEANLAERPNSDK</sequence>
<dbReference type="Proteomes" id="UP000198755">
    <property type="component" value="Unassembled WGS sequence"/>
</dbReference>
<feature type="transmembrane region" description="Helical" evidence="2">
    <location>
        <begin position="21"/>
        <end position="40"/>
    </location>
</feature>
<keyword evidence="2" id="KW-0812">Transmembrane</keyword>
<feature type="transmembrane region" description="Helical" evidence="2">
    <location>
        <begin position="60"/>
        <end position="80"/>
    </location>
</feature>
<feature type="transmembrane region" description="Helical" evidence="2">
    <location>
        <begin position="156"/>
        <end position="175"/>
    </location>
</feature>
<feature type="region of interest" description="Disordered" evidence="1">
    <location>
        <begin position="226"/>
        <end position="260"/>
    </location>
</feature>
<feature type="transmembrane region" description="Helical" evidence="2">
    <location>
        <begin position="128"/>
        <end position="144"/>
    </location>
</feature>
<dbReference type="AlphaFoldDB" id="A0A1I3W9F0"/>
<protein>
    <recommendedName>
        <fullName evidence="5">FAR-17a/AIG1-like protein</fullName>
    </recommendedName>
</protein>
<reference evidence="3 4" key="1">
    <citation type="submission" date="2016-10" db="EMBL/GenBank/DDBJ databases">
        <authorList>
            <person name="de Groot N.N."/>
        </authorList>
    </citation>
    <scope>NUCLEOTIDE SEQUENCE [LARGE SCALE GENOMIC DNA]</scope>
    <source>
        <strain evidence="3 4">NE2</strain>
    </source>
</reference>
<evidence type="ECO:0000256" key="2">
    <source>
        <dbReference type="SAM" id="Phobius"/>
    </source>
</evidence>
<evidence type="ECO:0000256" key="1">
    <source>
        <dbReference type="SAM" id="MobiDB-lite"/>
    </source>
</evidence>
<evidence type="ECO:0000313" key="3">
    <source>
        <dbReference type="EMBL" id="SFK03066.1"/>
    </source>
</evidence>
<organism evidence="3 4">
    <name type="scientific">Methylocapsa palsarum</name>
    <dbReference type="NCBI Taxonomy" id="1612308"/>
    <lineage>
        <taxon>Bacteria</taxon>
        <taxon>Pseudomonadati</taxon>
        <taxon>Pseudomonadota</taxon>
        <taxon>Alphaproteobacteria</taxon>
        <taxon>Hyphomicrobiales</taxon>
        <taxon>Beijerinckiaceae</taxon>
        <taxon>Methylocapsa</taxon>
    </lineage>
</organism>
<dbReference type="RefSeq" id="WP_091676686.1">
    <property type="nucleotide sequence ID" value="NZ_FOSN01000001.1"/>
</dbReference>
<gene>
    <name evidence="3" type="ORF">SAMN05444581_101381</name>
</gene>
<accession>A0A1I3W9F0</accession>
<evidence type="ECO:0000313" key="4">
    <source>
        <dbReference type="Proteomes" id="UP000198755"/>
    </source>
</evidence>
<keyword evidence="2" id="KW-1133">Transmembrane helix</keyword>
<dbReference type="OrthoDB" id="9809977at2"/>
<proteinExistence type="predicted"/>
<keyword evidence="4" id="KW-1185">Reference proteome</keyword>
<feature type="transmembrane region" description="Helical" evidence="2">
    <location>
        <begin position="195"/>
        <end position="215"/>
    </location>
</feature>
<dbReference type="STRING" id="1612308.SAMN05444581_101381"/>
<evidence type="ECO:0008006" key="5">
    <source>
        <dbReference type="Google" id="ProtNLM"/>
    </source>
</evidence>
<name>A0A1I3W9F0_9HYPH</name>
<feature type="transmembrane region" description="Helical" evidence="2">
    <location>
        <begin position="92"/>
        <end position="116"/>
    </location>
</feature>
<keyword evidence="2" id="KW-0472">Membrane</keyword>
<dbReference type="NCBIfam" id="NF038065">
    <property type="entry name" value="Pr6Pr"/>
    <property type="match status" value="1"/>
</dbReference>
<dbReference type="InterPro" id="IPR049713">
    <property type="entry name" value="Pr6Pr-like"/>
</dbReference>
<feature type="compositionally biased region" description="Low complexity" evidence="1">
    <location>
        <begin position="226"/>
        <end position="236"/>
    </location>
</feature>